<evidence type="ECO:0000256" key="4">
    <source>
        <dbReference type="ARBA" id="ARBA00023004"/>
    </source>
</evidence>
<accession>A0ABX6TQR1</accession>
<proteinExistence type="inferred from homology"/>
<keyword evidence="2" id="KW-0813">Transport</keyword>
<dbReference type="PROSITE" id="PS00550">
    <property type="entry name" value="HEMERYTHRINS"/>
    <property type="match status" value="1"/>
</dbReference>
<protein>
    <submittedName>
        <fullName evidence="6">Hemerythrin family non-heme iron protein</fullName>
    </submittedName>
</protein>
<dbReference type="CDD" id="cd12107">
    <property type="entry name" value="Hemerythrin"/>
    <property type="match status" value="1"/>
</dbReference>
<dbReference type="NCBIfam" id="NF033749">
    <property type="entry name" value="bact_hemeryth"/>
    <property type="match status" value="1"/>
</dbReference>
<dbReference type="InterPro" id="IPR012312">
    <property type="entry name" value="Hemerythrin-like"/>
</dbReference>
<dbReference type="EMBL" id="CP063079">
    <property type="protein sequence ID" value="QOQ88236.1"/>
    <property type="molecule type" value="Genomic_DNA"/>
</dbReference>
<reference evidence="6 7" key="1">
    <citation type="submission" date="2020-10" db="EMBL/GenBank/DDBJ databases">
        <title>Campylobacter and Helicobacter PacBio genomes.</title>
        <authorList>
            <person name="Lane C."/>
        </authorList>
    </citation>
    <scope>NUCLEOTIDE SEQUENCE [LARGE SCALE GENOMIC DNA]</scope>
    <source>
        <strain evidence="6 7">2016D-0074</strain>
    </source>
</reference>
<dbReference type="NCBIfam" id="TIGR02481">
    <property type="entry name" value="hemeryth_dom"/>
    <property type="match status" value="1"/>
</dbReference>
<organism evidence="6 7">
    <name type="scientific">Campylobacter peloridis</name>
    <dbReference type="NCBI Taxonomy" id="488546"/>
    <lineage>
        <taxon>Bacteria</taxon>
        <taxon>Pseudomonadati</taxon>
        <taxon>Campylobacterota</taxon>
        <taxon>Epsilonproteobacteria</taxon>
        <taxon>Campylobacterales</taxon>
        <taxon>Campylobacteraceae</taxon>
        <taxon>Campylobacter</taxon>
    </lineage>
</organism>
<keyword evidence="3" id="KW-0479">Metal-binding</keyword>
<evidence type="ECO:0000256" key="3">
    <source>
        <dbReference type="ARBA" id="ARBA00022723"/>
    </source>
</evidence>
<dbReference type="InterPro" id="IPR016131">
    <property type="entry name" value="Haemerythrin_Fe_BS"/>
</dbReference>
<dbReference type="InterPro" id="IPR012827">
    <property type="entry name" value="Hemerythrin_metal-bd"/>
</dbReference>
<dbReference type="InterPro" id="IPR050669">
    <property type="entry name" value="Hemerythrin"/>
</dbReference>
<dbReference type="InterPro" id="IPR035938">
    <property type="entry name" value="Hemerythrin-like_sf"/>
</dbReference>
<keyword evidence="4" id="KW-0408">Iron</keyword>
<dbReference type="RefSeq" id="WP_044598286.1">
    <property type="nucleotide sequence ID" value="NZ_CP063079.1"/>
</dbReference>
<keyword evidence="2" id="KW-0561">Oxygen transport</keyword>
<sequence>MIKWMDDYSVHNKTIDDQHKALFDIAKKAYLIAERHASISDIKLVLNELFEYVKTHFKDEEEHMEKIGYPDLAHHKKIHQEITLSLIALVKNIKTINDFKEKLNIITEKWLLEHILKEDMKYYKYQKQKFKEQQEATFEEDTSFEEVVPEFVIYICGCKGEKHKIPHHIHTKICKGSKYSCKVCKSVIRTA</sequence>
<evidence type="ECO:0000259" key="5">
    <source>
        <dbReference type="Pfam" id="PF01814"/>
    </source>
</evidence>
<feature type="domain" description="Hemerythrin-like" evidence="5">
    <location>
        <begin position="13"/>
        <end position="124"/>
    </location>
</feature>
<dbReference type="Proteomes" id="UP000595070">
    <property type="component" value="Chromosome"/>
</dbReference>
<dbReference type="SUPFAM" id="SSF47188">
    <property type="entry name" value="Hemerythrin-like"/>
    <property type="match status" value="1"/>
</dbReference>
<evidence type="ECO:0000313" key="6">
    <source>
        <dbReference type="EMBL" id="QOQ88236.1"/>
    </source>
</evidence>
<dbReference type="Pfam" id="PF01814">
    <property type="entry name" value="Hemerythrin"/>
    <property type="match status" value="1"/>
</dbReference>
<keyword evidence="7" id="KW-1185">Reference proteome</keyword>
<evidence type="ECO:0000313" key="7">
    <source>
        <dbReference type="Proteomes" id="UP000595070"/>
    </source>
</evidence>
<dbReference type="Gene3D" id="1.20.120.50">
    <property type="entry name" value="Hemerythrin-like"/>
    <property type="match status" value="1"/>
</dbReference>
<evidence type="ECO:0000256" key="2">
    <source>
        <dbReference type="ARBA" id="ARBA00022621"/>
    </source>
</evidence>
<dbReference type="PANTHER" id="PTHR37164:SF1">
    <property type="entry name" value="BACTERIOHEMERYTHRIN"/>
    <property type="match status" value="1"/>
</dbReference>
<comment type="similarity">
    <text evidence="1">Belongs to the hemerythrin family.</text>
</comment>
<name>A0ABX6TQR1_9BACT</name>
<evidence type="ECO:0000256" key="1">
    <source>
        <dbReference type="ARBA" id="ARBA00010587"/>
    </source>
</evidence>
<gene>
    <name evidence="6" type="ORF">IMC75_04480</name>
</gene>
<dbReference type="PANTHER" id="PTHR37164">
    <property type="entry name" value="BACTERIOHEMERYTHRIN"/>
    <property type="match status" value="1"/>
</dbReference>